<comment type="caution">
    <text evidence="1">The sequence shown here is derived from an EMBL/GenBank/DDBJ whole genome shotgun (WGS) entry which is preliminary data.</text>
</comment>
<accession>A0A9P5TMI9</accession>
<name>A0A9P5TMI9_GYMJU</name>
<sequence length="155" mass="16397">MGAYYSYRMVQYKMAVGGWWNLVLGRSPPAMYMPPQRETQPNTNWNGWRASKPVKGGGEDGVEVHIQGLAKALGMPTNELASAIASAVRAYVPPASLSSVAAKETGEAVKVLLQEPSAGETRTAKNKKIIKAGSGGNVMDNIISGMDAVVGMDDA</sequence>
<dbReference type="AlphaFoldDB" id="A0A9P5TMI9"/>
<dbReference type="OrthoDB" id="3199651at2759"/>
<evidence type="ECO:0000313" key="1">
    <source>
        <dbReference type="EMBL" id="KAF8901171.1"/>
    </source>
</evidence>
<organism evidence="1 2">
    <name type="scientific">Gymnopilus junonius</name>
    <name type="common">Spectacular rustgill mushroom</name>
    <name type="synonym">Gymnopilus spectabilis subsp. junonius</name>
    <dbReference type="NCBI Taxonomy" id="109634"/>
    <lineage>
        <taxon>Eukaryota</taxon>
        <taxon>Fungi</taxon>
        <taxon>Dikarya</taxon>
        <taxon>Basidiomycota</taxon>
        <taxon>Agaricomycotina</taxon>
        <taxon>Agaricomycetes</taxon>
        <taxon>Agaricomycetidae</taxon>
        <taxon>Agaricales</taxon>
        <taxon>Agaricineae</taxon>
        <taxon>Hymenogastraceae</taxon>
        <taxon>Gymnopilus</taxon>
    </lineage>
</organism>
<proteinExistence type="predicted"/>
<reference evidence="1" key="1">
    <citation type="submission" date="2020-11" db="EMBL/GenBank/DDBJ databases">
        <authorList>
            <consortium name="DOE Joint Genome Institute"/>
            <person name="Ahrendt S."/>
            <person name="Riley R."/>
            <person name="Andreopoulos W."/>
            <person name="LaButti K."/>
            <person name="Pangilinan J."/>
            <person name="Ruiz-duenas F.J."/>
            <person name="Barrasa J.M."/>
            <person name="Sanchez-Garcia M."/>
            <person name="Camarero S."/>
            <person name="Miyauchi S."/>
            <person name="Serrano A."/>
            <person name="Linde D."/>
            <person name="Babiker R."/>
            <person name="Drula E."/>
            <person name="Ayuso-Fernandez I."/>
            <person name="Pacheco R."/>
            <person name="Padilla G."/>
            <person name="Ferreira P."/>
            <person name="Barriuso J."/>
            <person name="Kellner H."/>
            <person name="Castanera R."/>
            <person name="Alfaro M."/>
            <person name="Ramirez L."/>
            <person name="Pisabarro A.G."/>
            <person name="Kuo A."/>
            <person name="Tritt A."/>
            <person name="Lipzen A."/>
            <person name="He G."/>
            <person name="Yan M."/>
            <person name="Ng V."/>
            <person name="Cullen D."/>
            <person name="Martin F."/>
            <person name="Rosso M.-N."/>
            <person name="Henrissat B."/>
            <person name="Hibbett D."/>
            <person name="Martinez A.T."/>
            <person name="Grigoriev I.V."/>
        </authorList>
    </citation>
    <scope>NUCLEOTIDE SEQUENCE</scope>
    <source>
        <strain evidence="1">AH 44721</strain>
    </source>
</reference>
<protein>
    <submittedName>
        <fullName evidence="1">Uncharacterized protein</fullName>
    </submittedName>
</protein>
<dbReference type="Proteomes" id="UP000724874">
    <property type="component" value="Unassembled WGS sequence"/>
</dbReference>
<evidence type="ECO:0000313" key="2">
    <source>
        <dbReference type="Proteomes" id="UP000724874"/>
    </source>
</evidence>
<keyword evidence="2" id="KW-1185">Reference proteome</keyword>
<gene>
    <name evidence="1" type="ORF">CPB84DRAFT_1777942</name>
</gene>
<dbReference type="EMBL" id="JADNYJ010000043">
    <property type="protein sequence ID" value="KAF8901171.1"/>
    <property type="molecule type" value="Genomic_DNA"/>
</dbReference>